<keyword evidence="1" id="KW-0472">Membrane</keyword>
<dbReference type="PANTHER" id="PTHR11161:SF0">
    <property type="entry name" value="O-ACYLTRANSFERASE LIKE PROTEIN"/>
    <property type="match status" value="1"/>
</dbReference>
<feature type="chain" id="PRO_5045028411" description="Nose resistant-to-fluoxetine protein N-terminal domain-containing protein" evidence="2">
    <location>
        <begin position="21"/>
        <end position="665"/>
    </location>
</feature>
<feature type="signal peptide" evidence="2">
    <location>
        <begin position="1"/>
        <end position="20"/>
    </location>
</feature>
<feature type="transmembrane region" description="Helical" evidence="1">
    <location>
        <begin position="600"/>
        <end position="618"/>
    </location>
</feature>
<feature type="transmembrane region" description="Helical" evidence="1">
    <location>
        <begin position="444"/>
        <end position="464"/>
    </location>
</feature>
<evidence type="ECO:0000256" key="1">
    <source>
        <dbReference type="SAM" id="Phobius"/>
    </source>
</evidence>
<dbReference type="RefSeq" id="XP_050501468.1">
    <property type="nucleotide sequence ID" value="XM_050645511.1"/>
</dbReference>
<keyword evidence="5" id="KW-1185">Reference proteome</keyword>
<feature type="transmembrane region" description="Helical" evidence="1">
    <location>
        <begin position="630"/>
        <end position="651"/>
    </location>
</feature>
<sequence length="665" mass="75801">MELFTIAYLVISLICGKVNAKIDSEIVQNLNMASGNIKISAECKNSLGVYLSRLNESTNREEDIWALQMLDATSKIPVGILSLNFGDMGDFNECIEIASTKDKIFGKYCLAHIGVNVSAINRDLSYFQSTTFLQKLLSRISAEFAIDDGLSSCSLCYSLALCLPNNCSDADGTQVTNYMIDTFGVGVESMMCQTKQDVDPPLDRDAIIGISILTILLLLVILSTTTDLYFLHTQRGNIPSIFVSFSLYTNGKKVFEMPQRRSNLSCLDGIKVLSMFWIVLLHTHNTYLAGPLFNSDDVLDHYNKLLTMLFARADLACDAFLLVGGLLVTYLFFSKKDDKRLTPAKISKHYLHRYLRLTPALAGIVLVSATLLRYFGSGPRWPITVISFEGFCKRYWWTTLLYIQNWVNVETMCVGHSWYVNVDMQLFLLSPLIFWLLTNYPKTGIFVIVTGIFSSIGLSFYRAYTMELQAMISEVKMEPKPEYMHKYYLRTETRASPWLMGTILGYILTRKQLTLISLSKKISLPAWVLSFSLMMVCIFGGHSTLRGPEYRRLENSFYIALIRPSFCIAISWIIWACATNHGGYINTFLSLPFFQFMNKFSYSIYLIHVQAIFPIVYSQKTAIYFSDFNIIYWYWGLFMFSFGLSIIWLLVFEYPAVALERIIFS</sequence>
<dbReference type="RefSeq" id="XP_050501470.1">
    <property type="nucleotide sequence ID" value="XM_050645513.1"/>
</dbReference>
<dbReference type="EnsemblMetazoa" id="XM_050645513.1">
    <property type="protein sequence ID" value="XP_050501470.1"/>
    <property type="gene ID" value="LOC114339893"/>
</dbReference>
<feature type="transmembrane region" description="Helical" evidence="1">
    <location>
        <begin position="270"/>
        <end position="289"/>
    </location>
</feature>
<evidence type="ECO:0000313" key="5">
    <source>
        <dbReference type="Proteomes" id="UP001652700"/>
    </source>
</evidence>
<feature type="transmembrane region" description="Helical" evidence="1">
    <location>
        <begin position="354"/>
        <end position="375"/>
    </location>
</feature>
<evidence type="ECO:0000256" key="2">
    <source>
        <dbReference type="SAM" id="SignalP"/>
    </source>
</evidence>
<dbReference type="GeneID" id="114339893"/>
<dbReference type="InterPro" id="IPR002656">
    <property type="entry name" value="Acyl_transf_3_dom"/>
</dbReference>
<feature type="transmembrane region" description="Helical" evidence="1">
    <location>
        <begin position="418"/>
        <end position="437"/>
    </location>
</feature>
<accession>A0ABM5JU57</accession>
<dbReference type="SMART" id="SM00703">
    <property type="entry name" value="NRF"/>
    <property type="match status" value="1"/>
</dbReference>
<keyword evidence="1" id="KW-0812">Transmembrane</keyword>
<dbReference type="Pfam" id="PF20146">
    <property type="entry name" value="NRF"/>
    <property type="match status" value="1"/>
</dbReference>
<dbReference type="EnsemblMetazoa" id="XM_050645511.1">
    <property type="protein sequence ID" value="XP_050501468.1"/>
    <property type="gene ID" value="LOC114339893"/>
</dbReference>
<dbReference type="InterPro" id="IPR052728">
    <property type="entry name" value="O2_lipid_transport_reg"/>
</dbReference>
<keyword evidence="2" id="KW-0732">Signal</keyword>
<feature type="domain" description="Nose resistant-to-fluoxetine protein N-terminal" evidence="3">
    <location>
        <begin position="40"/>
        <end position="194"/>
    </location>
</feature>
<evidence type="ECO:0000313" key="4">
    <source>
        <dbReference type="EnsemblMetazoa" id="XP_050501470.1"/>
    </source>
</evidence>
<proteinExistence type="predicted"/>
<protein>
    <recommendedName>
        <fullName evidence="3">Nose resistant-to-fluoxetine protein N-terminal domain-containing protein</fullName>
    </recommendedName>
</protein>
<feature type="transmembrane region" description="Helical" evidence="1">
    <location>
        <begin position="524"/>
        <end position="545"/>
    </location>
</feature>
<organism evidence="4 5">
    <name type="scientific">Diabrotica virgifera virgifera</name>
    <name type="common">western corn rootworm</name>
    <dbReference type="NCBI Taxonomy" id="50390"/>
    <lineage>
        <taxon>Eukaryota</taxon>
        <taxon>Metazoa</taxon>
        <taxon>Ecdysozoa</taxon>
        <taxon>Arthropoda</taxon>
        <taxon>Hexapoda</taxon>
        <taxon>Insecta</taxon>
        <taxon>Pterygota</taxon>
        <taxon>Neoptera</taxon>
        <taxon>Endopterygota</taxon>
        <taxon>Coleoptera</taxon>
        <taxon>Polyphaga</taxon>
        <taxon>Cucujiformia</taxon>
        <taxon>Chrysomeloidea</taxon>
        <taxon>Chrysomelidae</taxon>
        <taxon>Galerucinae</taxon>
        <taxon>Diabroticina</taxon>
        <taxon>Diabroticites</taxon>
        <taxon>Diabrotica</taxon>
    </lineage>
</organism>
<dbReference type="InterPro" id="IPR006621">
    <property type="entry name" value="Nose-resist-to-fluoxetine_N"/>
</dbReference>
<feature type="transmembrane region" description="Helical" evidence="1">
    <location>
        <begin position="309"/>
        <end position="333"/>
    </location>
</feature>
<feature type="transmembrane region" description="Helical" evidence="1">
    <location>
        <begin position="206"/>
        <end position="231"/>
    </location>
</feature>
<dbReference type="Proteomes" id="UP001652700">
    <property type="component" value="Unplaced"/>
</dbReference>
<evidence type="ECO:0000259" key="3">
    <source>
        <dbReference type="SMART" id="SM00703"/>
    </source>
</evidence>
<keyword evidence="1" id="KW-1133">Transmembrane helix</keyword>
<name>A0ABM5JU57_DIAVI</name>
<reference evidence="4" key="1">
    <citation type="submission" date="2025-05" db="UniProtKB">
        <authorList>
            <consortium name="EnsemblMetazoa"/>
        </authorList>
    </citation>
    <scope>IDENTIFICATION</scope>
</reference>
<dbReference type="PANTHER" id="PTHR11161">
    <property type="entry name" value="O-ACYLTRANSFERASE"/>
    <property type="match status" value="1"/>
</dbReference>
<dbReference type="Pfam" id="PF01757">
    <property type="entry name" value="Acyl_transf_3"/>
    <property type="match status" value="1"/>
</dbReference>